<reference evidence="2" key="1">
    <citation type="submission" date="2016-05" db="EMBL/GenBank/DDBJ databases">
        <authorList>
            <person name="Lavstsen T."/>
            <person name="Jespersen J.S."/>
        </authorList>
    </citation>
    <scope>NUCLEOTIDE SEQUENCE</scope>
    <source>
        <tissue evidence="2">Brain</tissue>
    </source>
</reference>
<feature type="compositionally biased region" description="Basic and acidic residues" evidence="1">
    <location>
        <begin position="21"/>
        <end position="37"/>
    </location>
</feature>
<gene>
    <name evidence="2" type="primary">Nfu_g_1_010393</name>
</gene>
<evidence type="ECO:0000313" key="2">
    <source>
        <dbReference type="EMBL" id="SBQ40085.1"/>
    </source>
</evidence>
<feature type="compositionally biased region" description="Polar residues" evidence="1">
    <location>
        <begin position="1"/>
        <end position="20"/>
    </location>
</feature>
<organism evidence="2">
    <name type="scientific">Nothobranchius kadleci</name>
    <name type="common">African annual killifish</name>
    <dbReference type="NCBI Taxonomy" id="1051664"/>
    <lineage>
        <taxon>Eukaryota</taxon>
        <taxon>Metazoa</taxon>
        <taxon>Chordata</taxon>
        <taxon>Craniata</taxon>
        <taxon>Vertebrata</taxon>
        <taxon>Euteleostomi</taxon>
        <taxon>Actinopterygii</taxon>
        <taxon>Neopterygii</taxon>
        <taxon>Teleostei</taxon>
        <taxon>Neoteleostei</taxon>
        <taxon>Acanthomorphata</taxon>
        <taxon>Ovalentaria</taxon>
        <taxon>Atherinomorphae</taxon>
        <taxon>Cyprinodontiformes</taxon>
        <taxon>Nothobranchiidae</taxon>
        <taxon>Nothobranchius</taxon>
    </lineage>
</organism>
<proteinExistence type="predicted"/>
<accession>A0A1A8E0I0</accession>
<feature type="non-terminal residue" evidence="2">
    <location>
        <position position="70"/>
    </location>
</feature>
<dbReference type="EMBL" id="HAEA01011605">
    <property type="protein sequence ID" value="SBQ40085.1"/>
    <property type="molecule type" value="Transcribed_RNA"/>
</dbReference>
<feature type="non-terminal residue" evidence="2">
    <location>
        <position position="1"/>
    </location>
</feature>
<evidence type="ECO:0000256" key="1">
    <source>
        <dbReference type="SAM" id="MobiDB-lite"/>
    </source>
</evidence>
<feature type="region of interest" description="Disordered" evidence="1">
    <location>
        <begin position="1"/>
        <end position="37"/>
    </location>
</feature>
<dbReference type="AlphaFoldDB" id="A0A1A8E0I0"/>
<name>A0A1A8E0I0_NOTKA</name>
<sequence>IFMKSVSPNLFPSEHFTPTDQRFHHSQPDSGEEKTRLKEEDLLQQEAVPPVPVSIPELGLQLLHGRQVKY</sequence>
<reference evidence="2" key="2">
    <citation type="submission" date="2016-06" db="EMBL/GenBank/DDBJ databases">
        <title>The genome of a short-lived fish provides insights into sex chromosome evolution and the genetic control of aging.</title>
        <authorList>
            <person name="Reichwald K."/>
            <person name="Felder M."/>
            <person name="Petzold A."/>
            <person name="Koch P."/>
            <person name="Groth M."/>
            <person name="Platzer M."/>
        </authorList>
    </citation>
    <scope>NUCLEOTIDE SEQUENCE</scope>
    <source>
        <tissue evidence="2">Brain</tissue>
    </source>
</reference>
<protein>
    <submittedName>
        <fullName evidence="2">Uncharacterized protein</fullName>
    </submittedName>
</protein>